<dbReference type="AlphaFoldDB" id="A0A5B9E6T3"/>
<comment type="catalytic activity">
    <reaction evidence="5">
        <text>Hydrolysis of terminal, non-reducing alpha-D-galactose residues in alpha-D-galactosides, including galactose oligosaccharides, galactomannans and galactolipids.</text>
        <dbReference type="EC" id="3.2.1.22"/>
    </reaction>
</comment>
<organism evidence="7 8">
    <name type="scientific">Terriglobus albidus</name>
    <dbReference type="NCBI Taxonomy" id="1592106"/>
    <lineage>
        <taxon>Bacteria</taxon>
        <taxon>Pseudomonadati</taxon>
        <taxon>Acidobacteriota</taxon>
        <taxon>Terriglobia</taxon>
        <taxon>Terriglobales</taxon>
        <taxon>Acidobacteriaceae</taxon>
        <taxon>Terriglobus</taxon>
    </lineage>
</organism>
<keyword evidence="5" id="KW-1015">Disulfide bond</keyword>
<proteinExistence type="inferred from homology"/>
<evidence type="ECO:0000256" key="3">
    <source>
        <dbReference type="ARBA" id="ARBA00022801"/>
    </source>
</evidence>
<evidence type="ECO:0000256" key="2">
    <source>
        <dbReference type="ARBA" id="ARBA00022729"/>
    </source>
</evidence>
<dbReference type="GO" id="GO:0005975">
    <property type="term" value="P:carbohydrate metabolic process"/>
    <property type="evidence" value="ECO:0007669"/>
    <property type="project" value="InterPro"/>
</dbReference>
<comment type="similarity">
    <text evidence="1 5">Belongs to the glycosyl hydrolase 27 family.</text>
</comment>
<dbReference type="Pfam" id="PF16499">
    <property type="entry name" value="Melibiase_2"/>
    <property type="match status" value="1"/>
</dbReference>
<dbReference type="InterPro" id="IPR017853">
    <property type="entry name" value="GH"/>
</dbReference>
<evidence type="ECO:0000256" key="5">
    <source>
        <dbReference type="RuleBase" id="RU361168"/>
    </source>
</evidence>
<dbReference type="KEGG" id="talb:FTW19_08005"/>
<evidence type="ECO:0000256" key="1">
    <source>
        <dbReference type="ARBA" id="ARBA00009743"/>
    </source>
</evidence>
<dbReference type="PROSITE" id="PS51257">
    <property type="entry name" value="PROKAR_LIPOPROTEIN"/>
    <property type="match status" value="1"/>
</dbReference>
<keyword evidence="2" id="KW-0732">Signal</keyword>
<dbReference type="EC" id="3.2.1.22" evidence="5"/>
<dbReference type="Gene3D" id="2.60.120.260">
    <property type="entry name" value="Galactose-binding domain-like"/>
    <property type="match status" value="1"/>
</dbReference>
<dbReference type="EMBL" id="CP042806">
    <property type="protein sequence ID" value="QEE27943.1"/>
    <property type="molecule type" value="Genomic_DNA"/>
</dbReference>
<dbReference type="Pfam" id="PF17801">
    <property type="entry name" value="Melibiase_C"/>
    <property type="match status" value="1"/>
</dbReference>
<dbReference type="PANTHER" id="PTHR11452:SF75">
    <property type="entry name" value="ALPHA-GALACTOSIDASE MEL1"/>
    <property type="match status" value="1"/>
</dbReference>
<dbReference type="SUPFAM" id="SSF49785">
    <property type="entry name" value="Galactose-binding domain-like"/>
    <property type="match status" value="1"/>
</dbReference>
<dbReference type="OrthoDB" id="9807519at2"/>
<dbReference type="GO" id="GO:0004557">
    <property type="term" value="F:alpha-galactosidase activity"/>
    <property type="evidence" value="ECO:0007669"/>
    <property type="project" value="UniProtKB-EC"/>
</dbReference>
<dbReference type="SUPFAM" id="SSF51445">
    <property type="entry name" value="(Trans)glycosidases"/>
    <property type="match status" value="1"/>
</dbReference>
<dbReference type="PANTHER" id="PTHR11452">
    <property type="entry name" value="ALPHA-GALACTOSIDASE/ALPHA-N-ACETYLGALACTOSAMINIDASE"/>
    <property type="match status" value="1"/>
</dbReference>
<dbReference type="Gene3D" id="2.60.40.1180">
    <property type="entry name" value="Golgi alpha-mannosidase II"/>
    <property type="match status" value="1"/>
</dbReference>
<evidence type="ECO:0000256" key="4">
    <source>
        <dbReference type="ARBA" id="ARBA00023295"/>
    </source>
</evidence>
<keyword evidence="3 5" id="KW-0378">Hydrolase</keyword>
<keyword evidence="8" id="KW-1185">Reference proteome</keyword>
<evidence type="ECO:0000259" key="6">
    <source>
        <dbReference type="Pfam" id="PF17801"/>
    </source>
</evidence>
<dbReference type="SUPFAM" id="SSF51011">
    <property type="entry name" value="Glycosyl hydrolase domain"/>
    <property type="match status" value="1"/>
</dbReference>
<reference evidence="7 8" key="1">
    <citation type="submission" date="2019-08" db="EMBL/GenBank/DDBJ databases">
        <title>Complete genome sequence of Terriglobus albidus strain ORNL.</title>
        <authorList>
            <person name="Podar M."/>
        </authorList>
    </citation>
    <scope>NUCLEOTIDE SEQUENCE [LARGE SCALE GENOMIC DNA]</scope>
    <source>
        <strain evidence="7 8">ORNL</strain>
    </source>
</reference>
<dbReference type="InterPro" id="IPR013780">
    <property type="entry name" value="Glyco_hydro_b"/>
</dbReference>
<keyword evidence="4 5" id="KW-0326">Glycosidase</keyword>
<dbReference type="Gene3D" id="3.20.20.70">
    <property type="entry name" value="Aldolase class I"/>
    <property type="match status" value="1"/>
</dbReference>
<evidence type="ECO:0000313" key="7">
    <source>
        <dbReference type="EMBL" id="QEE27943.1"/>
    </source>
</evidence>
<dbReference type="InterPro" id="IPR002241">
    <property type="entry name" value="Glyco_hydro_27"/>
</dbReference>
<accession>A0A5B9E6T3</accession>
<dbReference type="InterPro" id="IPR013785">
    <property type="entry name" value="Aldolase_TIM"/>
</dbReference>
<evidence type="ECO:0000313" key="8">
    <source>
        <dbReference type="Proteomes" id="UP000321820"/>
    </source>
</evidence>
<dbReference type="PRINTS" id="PR00740">
    <property type="entry name" value="GLHYDRLASE27"/>
</dbReference>
<name>A0A5B9E6T3_9BACT</name>
<gene>
    <name evidence="7" type="ORF">FTW19_08005</name>
</gene>
<sequence length="558" mass="61997">MRTFISLQHRSLAGIWWEKAYMPKPTIAILILMACLIGASNRVSFAQSPASPQQSLTPTPPMGWASWNPFFCDYNEQTIRDQADALVATGMRDLGYKYVLVQECIAPAREASGELILDPIRFPHGMKSLVDYIHSRGLKAGAYTDVGPYTCFPKPHYQGSYGHELQDARTFASWGIDFIEMDYCNRNPEHTGREIYERMAAAIQETGRPMLLYICSWGNESPWTWAQGKAQLWRTDADISYRKNQVDWMHVVAGFKSNALHAVFNAPDSWNDPDMLEVGNGGLNMIEAQTHFSMWAISAAPLWAGTDLTKMTGEVRKIYTNPEVIAVDQDPFGAGPVKVAENSVGLEIWSKPLGSMASGTDAVLLLNLTDTAADVALRWSDLNLTGKIRIRDLYSHKDIASQPEGYRTHLPPHGSAMLKVSGTYMWSKGAIFEAEWPGNLRKEDSALLTCASCSQGYAISLHGPKDPLNTASLEFTHVVAPESGKYHLTLYYVDSHLITDKLQLRVNDGTPIPVHLFSFINGFESLPIVLKKGNNTLTFTYSDAAGTSVNIDKIQIYK</sequence>
<dbReference type="CDD" id="cd14792">
    <property type="entry name" value="GH27"/>
    <property type="match status" value="1"/>
</dbReference>
<dbReference type="InterPro" id="IPR008979">
    <property type="entry name" value="Galactose-bd-like_sf"/>
</dbReference>
<protein>
    <recommendedName>
        <fullName evidence="5">Alpha-galactosidase</fullName>
        <ecNumber evidence="5">3.2.1.22</ecNumber>
    </recommendedName>
    <alternativeName>
        <fullName evidence="5">Melibiase</fullName>
    </alternativeName>
</protein>
<feature type="domain" description="Alpha galactosidase C-terminal" evidence="6">
    <location>
        <begin position="345"/>
        <end position="420"/>
    </location>
</feature>
<dbReference type="InterPro" id="IPR041233">
    <property type="entry name" value="Melibiase_C"/>
</dbReference>
<dbReference type="Proteomes" id="UP000321820">
    <property type="component" value="Chromosome"/>
</dbReference>